<evidence type="ECO:0000313" key="5">
    <source>
        <dbReference type="EMBL" id="MDR6243144.1"/>
    </source>
</evidence>
<reference evidence="5 6" key="1">
    <citation type="submission" date="2023-07" db="EMBL/GenBank/DDBJ databases">
        <title>Genomic Encyclopedia of Type Strains, Phase IV (KMG-IV): sequencing the most valuable type-strain genomes for metagenomic binning, comparative biology and taxonomic classification.</title>
        <authorList>
            <person name="Goeker M."/>
        </authorList>
    </citation>
    <scope>NUCLEOTIDE SEQUENCE [LARGE SCALE GENOMIC DNA]</scope>
    <source>
        <strain evidence="5 6">DSM 22170</strain>
    </source>
</reference>
<accession>A0ABU1IV48</accession>
<dbReference type="PANTHER" id="PTHR21666">
    <property type="entry name" value="PEPTIDASE-RELATED"/>
    <property type="match status" value="1"/>
</dbReference>
<dbReference type="InterPro" id="IPR002901">
    <property type="entry name" value="MGlyc_endo_b_GlcNAc-like_dom"/>
</dbReference>
<keyword evidence="1" id="KW-0175">Coiled coil</keyword>
<feature type="coiled-coil region" evidence="1">
    <location>
        <begin position="65"/>
        <end position="121"/>
    </location>
</feature>
<name>A0ABU1IV48_9BACL</name>
<proteinExistence type="predicted"/>
<organism evidence="5 6">
    <name type="scientific">Paenibacillus hunanensis</name>
    <dbReference type="NCBI Taxonomy" id="539262"/>
    <lineage>
        <taxon>Bacteria</taxon>
        <taxon>Bacillati</taxon>
        <taxon>Bacillota</taxon>
        <taxon>Bacilli</taxon>
        <taxon>Bacillales</taxon>
        <taxon>Paenibacillaceae</taxon>
        <taxon>Paenibacillus</taxon>
    </lineage>
</organism>
<sequence length="1202" mass="127259">MAKENTVRVSAKAEFGSLQRGLKQLQQDLKGVTGVVNKGANKGGFFDENQLKALDIYKQRFTDTMQELDSQFRKQNDAVEQLYEKMNSAQKSERGEIEKTIREREKKLDIIRKELIETERLYNARSRESSNFNLRSGSGSGSGGSGSNGLNADGINDQVNNGIIGKFFKGTAGRVLTAGKMGLGLAGVGGIGAIISQAYGLAYSRQVDSLDLAQRMRGQKGWTGLARDMWDRSGDVGRSDRMGYSSAESWGFLDQYTRTAGNINTDQQKGLLKFGRAYGLTTSEVAGTTAANRATGGTSSPKAFADAIAGSVAESGMTPRILEVMETNNALLQTMNTTLKDGSSKQILAYQTTLDRIGTNKGMTQLTGASGGNLISGLGGIFSPENDSWKWMGIRALQGYKPSKYGKMDLFDLEQSYEDGLMNEDNIPAMAKYIKGISGGNQKLTKRIMQRWLTDGGFAATKREASDFYDATDGLTAFSADQIESMKNGSIDSGAKYDAERMGEKGQGFLDIDAQYKQSLTGLGDQFVGIVNELKQGAGSFVGTLVEGFNAVSDTVKDLETGLGQFVAETLQRLGVSQGTSNSVGETVSNITGYIAENPEDVATAAAGGWAGWKIFNKVKGWLNPASKTVAGAAAAGEAAAGGAAGASIASKILPPVAFLGTAKVSDAAGGSVIDWLLGHESGQMKTPALFGNPFKNEYYQDDRQGAISKGWNWLWGLDNHAGDSDIGVMPNEIKDNVEDMSLSGKNNFKSMDRSIGDMVDNASTKYGVMEKSTKDLSEKGTWVFRQMLYTVQNRMSDIYSEHQGIKQMIASLLGGGGNSLTGVSSALSGGYSTSSKITDMSGVTAAQLDTKLGGALKGKGAQFVKAGMDYGIDPAALAAIAMHETGNGTSAAARNRNNVGGMMGSNGLMNFDSIEDGIIAMARNLKKNYVDQGIDTIAAVQRKYAPVGAKNDPDNLNNNWSKGVADIANSLIGGNTNSSGSGFFNGWQSRITSKFGAREGFRKKDHGGLDINGEQGDKLGALTGGTVSFIKMDDGSALDEDGKANTRGGGTEVGVKMADGNTYFYSHLSNVNSGLKVGQNIKTGDWIGNVGGDPGVPGSGSSTTGSHLHLGYMNGAGKLMDPEQLLRSLGTGGAGDSDIGYMGGSTVKHQSEITVNLNVNGEGAKALNSATQSQLEKLVRKIMADAERQRLRMSPTKVGYN</sequence>
<evidence type="ECO:0000313" key="6">
    <source>
        <dbReference type="Proteomes" id="UP001185028"/>
    </source>
</evidence>
<gene>
    <name evidence="5" type="ORF">JOC58_001029</name>
</gene>
<dbReference type="Gene3D" id="1.10.530.10">
    <property type="match status" value="1"/>
</dbReference>
<comment type="caution">
    <text evidence="5">The sequence shown here is derived from an EMBL/GenBank/DDBJ whole genome shotgun (WGS) entry which is preliminary data.</text>
</comment>
<dbReference type="InterPro" id="IPR050570">
    <property type="entry name" value="Cell_wall_metabolism_enzyme"/>
</dbReference>
<dbReference type="Pfam" id="PF01551">
    <property type="entry name" value="Peptidase_M23"/>
    <property type="match status" value="1"/>
</dbReference>
<dbReference type="InterPro" id="IPR011055">
    <property type="entry name" value="Dup_hybrid_motif"/>
</dbReference>
<evidence type="ECO:0000259" key="3">
    <source>
        <dbReference type="Pfam" id="PF01551"/>
    </source>
</evidence>
<feature type="compositionally biased region" description="Gly residues" evidence="2">
    <location>
        <begin position="138"/>
        <end position="147"/>
    </location>
</feature>
<evidence type="ECO:0000256" key="2">
    <source>
        <dbReference type="SAM" id="MobiDB-lite"/>
    </source>
</evidence>
<dbReference type="CDD" id="cd12797">
    <property type="entry name" value="M23_peptidase"/>
    <property type="match status" value="1"/>
</dbReference>
<feature type="domain" description="Mannosyl-glycoprotein endo-beta-N-acetylglucosamidase-like" evidence="4">
    <location>
        <begin position="863"/>
        <end position="952"/>
    </location>
</feature>
<evidence type="ECO:0000256" key="1">
    <source>
        <dbReference type="SAM" id="Coils"/>
    </source>
</evidence>
<dbReference type="Pfam" id="PF01832">
    <property type="entry name" value="Glucosaminidase"/>
    <property type="match status" value="1"/>
</dbReference>
<dbReference type="PANTHER" id="PTHR21666:SF270">
    <property type="entry name" value="MUREIN HYDROLASE ACTIVATOR ENVC"/>
    <property type="match status" value="1"/>
</dbReference>
<dbReference type="InterPro" id="IPR016047">
    <property type="entry name" value="M23ase_b-sheet_dom"/>
</dbReference>
<dbReference type="RefSeq" id="WP_188775370.1">
    <property type="nucleotide sequence ID" value="NZ_BMMB01000004.1"/>
</dbReference>
<evidence type="ECO:0000259" key="4">
    <source>
        <dbReference type="Pfam" id="PF01832"/>
    </source>
</evidence>
<dbReference type="Proteomes" id="UP001185028">
    <property type="component" value="Unassembled WGS sequence"/>
</dbReference>
<keyword evidence="6" id="KW-1185">Reference proteome</keyword>
<dbReference type="Gene3D" id="2.70.70.10">
    <property type="entry name" value="Glucose Permease (Domain IIA)"/>
    <property type="match status" value="1"/>
</dbReference>
<feature type="region of interest" description="Disordered" evidence="2">
    <location>
        <begin position="130"/>
        <end position="149"/>
    </location>
</feature>
<feature type="domain" description="M23ase beta-sheet core" evidence="3">
    <location>
        <begin position="1006"/>
        <end position="1122"/>
    </location>
</feature>
<dbReference type="EMBL" id="JAVDQH010000003">
    <property type="protein sequence ID" value="MDR6243144.1"/>
    <property type="molecule type" value="Genomic_DNA"/>
</dbReference>
<dbReference type="SUPFAM" id="SSF51261">
    <property type="entry name" value="Duplicated hybrid motif"/>
    <property type="match status" value="1"/>
</dbReference>
<protein>
    <recommendedName>
        <fullName evidence="7">Peptidase M23 domain-containing protein</fullName>
    </recommendedName>
</protein>
<evidence type="ECO:0008006" key="7">
    <source>
        <dbReference type="Google" id="ProtNLM"/>
    </source>
</evidence>